<dbReference type="InterPro" id="IPR002716">
    <property type="entry name" value="PIN_dom"/>
</dbReference>
<gene>
    <name evidence="2" type="ORF">ARTHRO_11172</name>
</gene>
<keyword evidence="3" id="KW-1185">Reference proteome</keyword>
<dbReference type="RefSeq" id="WP_006669836.1">
    <property type="nucleotide sequence ID" value="NZ_FO818640.1"/>
</dbReference>
<dbReference type="AlphaFoldDB" id="A0A9P1NXA7"/>
<proteinExistence type="predicted"/>
<dbReference type="EMBL" id="FO818640">
    <property type="protein sequence ID" value="CDM93499.1"/>
    <property type="molecule type" value="Genomic_DNA"/>
</dbReference>
<evidence type="ECO:0000259" key="1">
    <source>
        <dbReference type="Pfam" id="PF13470"/>
    </source>
</evidence>
<organism evidence="2 3">
    <name type="scientific">Limnospira indica PCC 8005</name>
    <dbReference type="NCBI Taxonomy" id="376219"/>
    <lineage>
        <taxon>Bacteria</taxon>
        <taxon>Bacillati</taxon>
        <taxon>Cyanobacteriota</taxon>
        <taxon>Cyanophyceae</taxon>
        <taxon>Oscillatoriophycideae</taxon>
        <taxon>Oscillatoriales</taxon>
        <taxon>Sirenicapillariaceae</taxon>
        <taxon>Limnospira</taxon>
    </lineage>
</organism>
<accession>A0A9P1NXA7</accession>
<reference evidence="2 3" key="1">
    <citation type="submission" date="2014-02" db="EMBL/GenBank/DDBJ databases">
        <authorList>
            <person name="Genoscope - CEA"/>
        </authorList>
    </citation>
    <scope>NUCLEOTIDE SEQUENCE [LARGE SCALE GENOMIC DNA]</scope>
    <source>
        <strain evidence="2 3">PCC 8005</strain>
    </source>
</reference>
<evidence type="ECO:0000313" key="2">
    <source>
        <dbReference type="EMBL" id="CDM93499.1"/>
    </source>
</evidence>
<dbReference type="InterPro" id="IPR029060">
    <property type="entry name" value="PIN-like_dom_sf"/>
</dbReference>
<dbReference type="SUPFAM" id="SSF88723">
    <property type="entry name" value="PIN domain-like"/>
    <property type="match status" value="1"/>
</dbReference>
<dbReference type="Proteomes" id="UP000032946">
    <property type="component" value="Chromosome"/>
</dbReference>
<dbReference type="CDD" id="cd09854">
    <property type="entry name" value="PIN_VapC-like"/>
    <property type="match status" value="1"/>
</dbReference>
<protein>
    <recommendedName>
        <fullName evidence="1">PIN domain-containing protein</fullName>
    </recommendedName>
</protein>
<evidence type="ECO:0000313" key="3">
    <source>
        <dbReference type="Proteomes" id="UP000032946"/>
    </source>
</evidence>
<feature type="domain" description="PIN" evidence="1">
    <location>
        <begin position="2"/>
        <end position="115"/>
    </location>
</feature>
<name>A0A9P1NXA7_9CYAN</name>
<dbReference type="Pfam" id="PF13470">
    <property type="entry name" value="PIN_3"/>
    <property type="match status" value="1"/>
</dbReference>
<dbReference type="Gene3D" id="3.40.50.1010">
    <property type="entry name" value="5'-nuclease"/>
    <property type="match status" value="1"/>
</dbReference>
<sequence>MRVLIDTNILLDFLLQREPFFHDAERMFQAIDSGQIVGYATATTLTDIFYIARRHTGSIEQARQAVLETLTVMEICPVNREVLEVAFSSGLADYEDAIQVACAVAQGLDAILTRDSQVFLNSSVPVLSVQECLHRLEEPNND</sequence>